<organism evidence="2 3">
    <name type="scientific">Adineta ricciae</name>
    <name type="common">Rotifer</name>
    <dbReference type="NCBI Taxonomy" id="249248"/>
    <lineage>
        <taxon>Eukaryota</taxon>
        <taxon>Metazoa</taxon>
        <taxon>Spiralia</taxon>
        <taxon>Gnathifera</taxon>
        <taxon>Rotifera</taxon>
        <taxon>Eurotatoria</taxon>
        <taxon>Bdelloidea</taxon>
        <taxon>Adinetida</taxon>
        <taxon>Adinetidae</taxon>
        <taxon>Adineta</taxon>
    </lineage>
</organism>
<feature type="domain" description="EB" evidence="1">
    <location>
        <begin position="32"/>
        <end position="71"/>
    </location>
</feature>
<dbReference type="AlphaFoldDB" id="A0A814CZX6"/>
<dbReference type="Proteomes" id="UP000663828">
    <property type="component" value="Unassembled WGS sequence"/>
</dbReference>
<accession>A0A814CZX6</accession>
<protein>
    <recommendedName>
        <fullName evidence="1">EB domain-containing protein</fullName>
    </recommendedName>
</protein>
<evidence type="ECO:0000313" key="2">
    <source>
        <dbReference type="EMBL" id="CAF0951455.1"/>
    </source>
</evidence>
<keyword evidence="3" id="KW-1185">Reference proteome</keyword>
<dbReference type="InterPro" id="IPR006149">
    <property type="entry name" value="EB_dom"/>
</dbReference>
<dbReference type="EMBL" id="CAJNOR010000574">
    <property type="protein sequence ID" value="CAF0951455.1"/>
    <property type="molecule type" value="Genomic_DNA"/>
</dbReference>
<comment type="caution">
    <text evidence="2">The sequence shown here is derived from an EMBL/GenBank/DDBJ whole genome shotgun (WGS) entry which is preliminary data.</text>
</comment>
<dbReference type="Pfam" id="PF01683">
    <property type="entry name" value="EB"/>
    <property type="match status" value="1"/>
</dbReference>
<evidence type="ECO:0000313" key="3">
    <source>
        <dbReference type="Proteomes" id="UP000663828"/>
    </source>
</evidence>
<reference evidence="2" key="1">
    <citation type="submission" date="2021-02" db="EMBL/GenBank/DDBJ databases">
        <authorList>
            <person name="Nowell W R."/>
        </authorList>
    </citation>
    <scope>NUCLEOTIDE SEQUENCE</scope>
</reference>
<gene>
    <name evidence="2" type="ORF">XAT740_LOCUS10686</name>
</gene>
<name>A0A814CZX6_ADIRI</name>
<evidence type="ECO:0000259" key="1">
    <source>
        <dbReference type="Pfam" id="PF01683"/>
    </source>
</evidence>
<sequence length="77" mass="8394">MWFIVLLLIASAVALPSTYPSTTTSTIIYDSILGYYCDSDTNCGGLVGNSMCLSNICVCRPGYIPQGNMNCIQEMRQ</sequence>
<proteinExistence type="predicted"/>